<accession>A0A8H5F470</accession>
<evidence type="ECO:0000313" key="2">
    <source>
        <dbReference type="Proteomes" id="UP000567179"/>
    </source>
</evidence>
<keyword evidence="2" id="KW-1185">Reference proteome</keyword>
<organism evidence="1 2">
    <name type="scientific">Psilocybe cf. subviscida</name>
    <dbReference type="NCBI Taxonomy" id="2480587"/>
    <lineage>
        <taxon>Eukaryota</taxon>
        <taxon>Fungi</taxon>
        <taxon>Dikarya</taxon>
        <taxon>Basidiomycota</taxon>
        <taxon>Agaricomycotina</taxon>
        <taxon>Agaricomycetes</taxon>
        <taxon>Agaricomycetidae</taxon>
        <taxon>Agaricales</taxon>
        <taxon>Agaricineae</taxon>
        <taxon>Strophariaceae</taxon>
        <taxon>Psilocybe</taxon>
    </lineage>
</organism>
<dbReference type="EMBL" id="JAACJJ010000028">
    <property type="protein sequence ID" value="KAF5322633.1"/>
    <property type="molecule type" value="Genomic_DNA"/>
</dbReference>
<evidence type="ECO:0000313" key="1">
    <source>
        <dbReference type="EMBL" id="KAF5322633.1"/>
    </source>
</evidence>
<dbReference type="AlphaFoldDB" id="A0A8H5F470"/>
<sequence length="60" mass="6768">MTRARYHSQERRDAVLIDLVARPSPLQAVVADYKAPDVLRDIRDFKQSEQGGFAVLVGLK</sequence>
<comment type="caution">
    <text evidence="1">The sequence shown here is derived from an EMBL/GenBank/DDBJ whole genome shotgun (WGS) entry which is preliminary data.</text>
</comment>
<protein>
    <submittedName>
        <fullName evidence="1">Uncharacterized protein</fullName>
    </submittedName>
</protein>
<reference evidence="1 2" key="1">
    <citation type="journal article" date="2020" name="ISME J.">
        <title>Uncovering the hidden diversity of litter-decomposition mechanisms in mushroom-forming fungi.</title>
        <authorList>
            <person name="Floudas D."/>
            <person name="Bentzer J."/>
            <person name="Ahren D."/>
            <person name="Johansson T."/>
            <person name="Persson P."/>
            <person name="Tunlid A."/>
        </authorList>
    </citation>
    <scope>NUCLEOTIDE SEQUENCE [LARGE SCALE GENOMIC DNA]</scope>
    <source>
        <strain evidence="1 2">CBS 101986</strain>
    </source>
</reference>
<name>A0A8H5F470_9AGAR</name>
<gene>
    <name evidence="1" type="ORF">D9619_000396</name>
</gene>
<proteinExistence type="predicted"/>
<dbReference type="Proteomes" id="UP000567179">
    <property type="component" value="Unassembled WGS sequence"/>
</dbReference>